<dbReference type="EMBL" id="JAQZAO010000003">
    <property type="protein sequence ID" value="MDD7965159.1"/>
    <property type="molecule type" value="Genomic_DNA"/>
</dbReference>
<sequence length="325" mass="35622">MRRGEWAVTPEVLWAASNEGVIAVRELVLLGVPETTAYRRCRDRGPWQRLGPGIIALHNGTPTWRQLLIAGLLHGGPDAMITGRAGLRLHGLRHGPAPDKVHLLISHARQVRSWRTFHVERTSRLPRPVERAGLPVAPLTRALLDEARLMTDPTAIAGLLAEAVQRWLVTPEELLEELDAGCRKGSSAPRTVLRAVAGGARSAAEFDARAWWLAQPELPAARFNVRVRDLSGRTVGVVDALVEDVGLAWEIDSVEHHFATPDQVDATARRQRALRAVGLHVVSTRPSQRRDDEVGVLRDLRDGLAVAAALPAPRATYEDDIPRAS</sequence>
<reference evidence="1 2" key="1">
    <citation type="submission" date="2023-02" db="EMBL/GenBank/DDBJ databases">
        <title>Genome sequencing required for Actinomycetospora new species description.</title>
        <authorList>
            <person name="Saimee Y."/>
            <person name="Duangmal K."/>
        </authorList>
    </citation>
    <scope>NUCLEOTIDE SEQUENCE [LARGE SCALE GENOMIC DNA]</scope>
    <source>
        <strain evidence="1 2">DW7H6</strain>
    </source>
</reference>
<evidence type="ECO:0000313" key="2">
    <source>
        <dbReference type="Proteomes" id="UP001300763"/>
    </source>
</evidence>
<organism evidence="1 2">
    <name type="scientific">Actinomycetospora lemnae</name>
    <dbReference type="NCBI Taxonomy" id="3019891"/>
    <lineage>
        <taxon>Bacteria</taxon>
        <taxon>Bacillati</taxon>
        <taxon>Actinomycetota</taxon>
        <taxon>Actinomycetes</taxon>
        <taxon>Pseudonocardiales</taxon>
        <taxon>Pseudonocardiaceae</taxon>
        <taxon>Actinomycetospora</taxon>
    </lineage>
</organism>
<name>A0ABT5SQN3_9PSEU</name>
<dbReference type="RefSeq" id="WP_274199710.1">
    <property type="nucleotide sequence ID" value="NZ_JAQZAO010000003.1"/>
</dbReference>
<accession>A0ABT5SQN3</accession>
<evidence type="ECO:0000313" key="1">
    <source>
        <dbReference type="EMBL" id="MDD7965159.1"/>
    </source>
</evidence>
<gene>
    <name evidence="1" type="ORF">PGB27_07310</name>
</gene>
<evidence type="ECO:0008006" key="3">
    <source>
        <dbReference type="Google" id="ProtNLM"/>
    </source>
</evidence>
<proteinExistence type="predicted"/>
<dbReference type="Proteomes" id="UP001300763">
    <property type="component" value="Unassembled WGS sequence"/>
</dbReference>
<comment type="caution">
    <text evidence="1">The sequence shown here is derived from an EMBL/GenBank/DDBJ whole genome shotgun (WGS) entry which is preliminary data.</text>
</comment>
<protein>
    <recommendedName>
        <fullName evidence="3">AbiEi antitoxin of type IV toxin-antitoxin system</fullName>
    </recommendedName>
</protein>
<keyword evidence="2" id="KW-1185">Reference proteome</keyword>